<gene>
    <name evidence="2" type="ORF">VaNZ11_004971</name>
</gene>
<accession>A0ABQ5RY26</accession>
<name>A0ABQ5RY26_9CHLO</name>
<feature type="region of interest" description="Disordered" evidence="1">
    <location>
        <begin position="238"/>
        <end position="260"/>
    </location>
</feature>
<dbReference type="Proteomes" id="UP001165090">
    <property type="component" value="Unassembled WGS sequence"/>
</dbReference>
<comment type="caution">
    <text evidence="2">The sequence shown here is derived from an EMBL/GenBank/DDBJ whole genome shotgun (WGS) entry which is preliminary data.</text>
</comment>
<reference evidence="2 3" key="1">
    <citation type="journal article" date="2023" name="IScience">
        <title>Expanded male sex-determining region conserved during the evolution of homothallism in the green alga Volvox.</title>
        <authorList>
            <person name="Yamamoto K."/>
            <person name="Matsuzaki R."/>
            <person name="Mahakham W."/>
            <person name="Heman W."/>
            <person name="Sekimoto H."/>
            <person name="Kawachi M."/>
            <person name="Minakuchi Y."/>
            <person name="Toyoda A."/>
            <person name="Nozaki H."/>
        </authorList>
    </citation>
    <scope>NUCLEOTIDE SEQUENCE [LARGE SCALE GENOMIC DNA]</scope>
    <source>
        <strain evidence="2 3">NIES-4468</strain>
    </source>
</reference>
<dbReference type="EMBL" id="BSDZ01000013">
    <property type="protein sequence ID" value="GLI62354.1"/>
    <property type="molecule type" value="Genomic_DNA"/>
</dbReference>
<evidence type="ECO:0000313" key="3">
    <source>
        <dbReference type="Proteomes" id="UP001165090"/>
    </source>
</evidence>
<keyword evidence="3" id="KW-1185">Reference proteome</keyword>
<proteinExistence type="predicted"/>
<protein>
    <submittedName>
        <fullName evidence="2">Uncharacterized protein</fullName>
    </submittedName>
</protein>
<organism evidence="2 3">
    <name type="scientific">Volvox africanus</name>
    <dbReference type="NCBI Taxonomy" id="51714"/>
    <lineage>
        <taxon>Eukaryota</taxon>
        <taxon>Viridiplantae</taxon>
        <taxon>Chlorophyta</taxon>
        <taxon>core chlorophytes</taxon>
        <taxon>Chlorophyceae</taxon>
        <taxon>CS clade</taxon>
        <taxon>Chlamydomonadales</taxon>
        <taxon>Volvocaceae</taxon>
        <taxon>Volvox</taxon>
    </lineage>
</organism>
<evidence type="ECO:0000313" key="2">
    <source>
        <dbReference type="EMBL" id="GLI62354.1"/>
    </source>
</evidence>
<evidence type="ECO:0000256" key="1">
    <source>
        <dbReference type="SAM" id="MobiDB-lite"/>
    </source>
</evidence>
<sequence>MLRRLRFHIHGSRFYDAFTNSPLTILYQCIGNVKAAQLEDSLRVEVTATEHANKAVPISFRVKNSLASATGRPDVSDYLQATNVLVGWDLSSTSSTASSGPATTSASPVRRVFKASDRLAQLVSDGAAAAAQEGPRRQPPQRTLSVLIKASLGLANKYPVAPLAGFFHGQRIRLTDLSRWADLDDATVYGELLSQLDGIPYGLVQSLNVGDLGISDLLDGHKVPLLACLDALRAEGAGADTGSAEGPSNSATATAMAAGS</sequence>